<dbReference type="PRINTS" id="PR00455">
    <property type="entry name" value="HTHTETR"/>
</dbReference>
<dbReference type="InterPro" id="IPR009057">
    <property type="entry name" value="Homeodomain-like_sf"/>
</dbReference>
<dbReference type="Pfam" id="PF00440">
    <property type="entry name" value="TetR_N"/>
    <property type="match status" value="1"/>
</dbReference>
<dbReference type="RefSeq" id="WP_212517851.1">
    <property type="nucleotide sequence ID" value="NZ_JAGSOH010000021.1"/>
</dbReference>
<dbReference type="AlphaFoldDB" id="A0A941EAJ3"/>
<dbReference type="EMBL" id="JAGSOH010000021">
    <property type="protein sequence ID" value="MBR7826705.1"/>
    <property type="molecule type" value="Genomic_DNA"/>
</dbReference>
<dbReference type="FunFam" id="1.10.10.60:FF:000141">
    <property type="entry name" value="TetR family transcriptional regulator"/>
    <property type="match status" value="1"/>
</dbReference>
<keyword evidence="3" id="KW-0804">Transcription</keyword>
<dbReference type="InterPro" id="IPR050109">
    <property type="entry name" value="HTH-type_TetR-like_transc_reg"/>
</dbReference>
<sequence>MMGSASNGRDGHRRTQILRAAAELFMAGGYAGVSMDDVQAKVGGSKSTLYRHFADKLDLFTSAVEMMIDERNRPVLDFRPSGSDPAAALIEFGRHFAAIVLDPGAIAVHRLVVAEAERVPELGQAFFEHGPRRGIEALGGHLRGLREQRVIEVDDPLLAASQLYQAMLGSLQMRLLVNAPPAPTEDEVERSITTAVATFLSSCRSGTAAR</sequence>
<dbReference type="Proteomes" id="UP000676325">
    <property type="component" value="Unassembled WGS sequence"/>
</dbReference>
<evidence type="ECO:0000256" key="1">
    <source>
        <dbReference type="ARBA" id="ARBA00023015"/>
    </source>
</evidence>
<dbReference type="Gene3D" id="1.10.10.60">
    <property type="entry name" value="Homeodomain-like"/>
    <property type="match status" value="1"/>
</dbReference>
<dbReference type="InterPro" id="IPR036271">
    <property type="entry name" value="Tet_transcr_reg_TetR-rel_C_sf"/>
</dbReference>
<evidence type="ECO:0000259" key="5">
    <source>
        <dbReference type="PROSITE" id="PS50977"/>
    </source>
</evidence>
<dbReference type="Gene3D" id="1.10.357.10">
    <property type="entry name" value="Tetracycline Repressor, domain 2"/>
    <property type="match status" value="1"/>
</dbReference>
<dbReference type="PANTHER" id="PTHR30055">
    <property type="entry name" value="HTH-TYPE TRANSCRIPTIONAL REGULATOR RUTR"/>
    <property type="match status" value="1"/>
</dbReference>
<evidence type="ECO:0000313" key="7">
    <source>
        <dbReference type="Proteomes" id="UP000676325"/>
    </source>
</evidence>
<gene>
    <name evidence="6" type="ORF">KDK95_10355</name>
</gene>
<comment type="caution">
    <text evidence="6">The sequence shown here is derived from an EMBL/GenBank/DDBJ whole genome shotgun (WGS) entry which is preliminary data.</text>
</comment>
<accession>A0A941EAJ3</accession>
<dbReference type="PROSITE" id="PS50977">
    <property type="entry name" value="HTH_TETR_2"/>
    <property type="match status" value="1"/>
</dbReference>
<organism evidence="6 7">
    <name type="scientific">Actinospica acidithermotolerans</name>
    <dbReference type="NCBI Taxonomy" id="2828514"/>
    <lineage>
        <taxon>Bacteria</taxon>
        <taxon>Bacillati</taxon>
        <taxon>Actinomycetota</taxon>
        <taxon>Actinomycetes</taxon>
        <taxon>Catenulisporales</taxon>
        <taxon>Actinospicaceae</taxon>
        <taxon>Actinospica</taxon>
    </lineage>
</organism>
<dbReference type="Pfam" id="PF14246">
    <property type="entry name" value="TetR_C_7"/>
    <property type="match status" value="1"/>
</dbReference>
<keyword evidence="2 4" id="KW-0238">DNA-binding</keyword>
<proteinExistence type="predicted"/>
<name>A0A941EAJ3_9ACTN</name>
<dbReference type="GO" id="GO:0045892">
    <property type="term" value="P:negative regulation of DNA-templated transcription"/>
    <property type="evidence" value="ECO:0007669"/>
    <property type="project" value="UniProtKB-ARBA"/>
</dbReference>
<dbReference type="InterPro" id="IPR039536">
    <property type="entry name" value="TetR_C_Proteobacteria"/>
</dbReference>
<dbReference type="PANTHER" id="PTHR30055:SF146">
    <property type="entry name" value="HTH-TYPE TRANSCRIPTIONAL DUAL REGULATOR CECR"/>
    <property type="match status" value="1"/>
</dbReference>
<feature type="domain" description="HTH tetR-type" evidence="5">
    <location>
        <begin position="11"/>
        <end position="71"/>
    </location>
</feature>
<dbReference type="SUPFAM" id="SSF48498">
    <property type="entry name" value="Tetracyclin repressor-like, C-terminal domain"/>
    <property type="match status" value="1"/>
</dbReference>
<keyword evidence="7" id="KW-1185">Reference proteome</keyword>
<reference evidence="6" key="1">
    <citation type="submission" date="2021-04" db="EMBL/GenBank/DDBJ databases">
        <title>Genome based classification of Actinospica acidithermotolerans sp. nov., an actinobacterium isolated from an Indonesian hot spring.</title>
        <authorList>
            <person name="Kusuma A.B."/>
            <person name="Putra K.E."/>
            <person name="Nafisah S."/>
            <person name="Loh J."/>
            <person name="Nouioui I."/>
            <person name="Goodfellow M."/>
        </authorList>
    </citation>
    <scope>NUCLEOTIDE SEQUENCE</scope>
    <source>
        <strain evidence="6">MGRD01-02</strain>
    </source>
</reference>
<evidence type="ECO:0000256" key="4">
    <source>
        <dbReference type="PROSITE-ProRule" id="PRU00335"/>
    </source>
</evidence>
<evidence type="ECO:0000313" key="6">
    <source>
        <dbReference type="EMBL" id="MBR7826705.1"/>
    </source>
</evidence>
<evidence type="ECO:0000256" key="2">
    <source>
        <dbReference type="ARBA" id="ARBA00023125"/>
    </source>
</evidence>
<protein>
    <submittedName>
        <fullName evidence="6">TetR/AcrR family transcriptional regulator</fullName>
    </submittedName>
</protein>
<evidence type="ECO:0000256" key="3">
    <source>
        <dbReference type="ARBA" id="ARBA00023163"/>
    </source>
</evidence>
<dbReference type="GO" id="GO:0003700">
    <property type="term" value="F:DNA-binding transcription factor activity"/>
    <property type="evidence" value="ECO:0007669"/>
    <property type="project" value="TreeGrafter"/>
</dbReference>
<feature type="DNA-binding region" description="H-T-H motif" evidence="4">
    <location>
        <begin position="34"/>
        <end position="53"/>
    </location>
</feature>
<dbReference type="GO" id="GO:0000976">
    <property type="term" value="F:transcription cis-regulatory region binding"/>
    <property type="evidence" value="ECO:0007669"/>
    <property type="project" value="TreeGrafter"/>
</dbReference>
<keyword evidence="1" id="KW-0805">Transcription regulation</keyword>
<dbReference type="InterPro" id="IPR001647">
    <property type="entry name" value="HTH_TetR"/>
</dbReference>
<dbReference type="SUPFAM" id="SSF46689">
    <property type="entry name" value="Homeodomain-like"/>
    <property type="match status" value="1"/>
</dbReference>